<dbReference type="VEuPathDB" id="CryptoDB:Cvel_31765"/>
<dbReference type="GO" id="GO:0019148">
    <property type="term" value="F:D-cysteine desulfhydrase activity"/>
    <property type="evidence" value="ECO:0007669"/>
    <property type="project" value="TreeGrafter"/>
</dbReference>
<keyword evidence="4" id="KW-0732">Signal</keyword>
<feature type="region of interest" description="Disordered" evidence="3">
    <location>
        <begin position="207"/>
        <end position="243"/>
    </location>
</feature>
<feature type="compositionally biased region" description="Basic and acidic residues" evidence="3">
    <location>
        <begin position="678"/>
        <end position="694"/>
    </location>
</feature>
<evidence type="ECO:0000313" key="5">
    <source>
        <dbReference type="EMBL" id="CEM47980.1"/>
    </source>
</evidence>
<feature type="region of interest" description="Disordered" evidence="3">
    <location>
        <begin position="257"/>
        <end position="292"/>
    </location>
</feature>
<sequence length="1097" mass="121542">MLLLFLCCLLLSVLSLSFRIFFKRDDLLRLYPGGLSGNKSRKLSALHRRLFVKNHVAHSADLKRQSPIPPIRLLLSFGGTQSNALRALALLCAASRTVSPGVSKKEPPPAVQLGYLTPHIPPWLKTSPIGNFKEALNSGVCFLELPTDRYRYLLSPLLQDKEEEEAEEDKRGGGEDTIEIKERQWSRVDRRRERVLQALREARPFYAPAPVLPPPRPQKAEVESESSSGGLGKGSRDASESSVDVWKEVLERARKESGTEIASLKCSSPEREEAFEEEGVAGGTPARSIPRDTVILAGEVDGFERDEQSPEGEGGSSKSWLLLEEDVVAFLHQTQKGETKEEQWQLQHEKREGEEERDQTEEMEVVAAVSLLDSASPRLAVSMRPLDSSEEEEEKGRNEDAREGRYFSRNSRDSVLFVPQGAAGLLAEEGCRGLAEEVASWWKEEKRDRKRERERERESIQRQMEKAENEREAKRGRLDSEGEFKDVHATSSAATLLDGEDIDHLDFEREKRLFELEDPQNASSSSSSLGALGEGRKQCSQRERLTVVVPAGTGTTALFTARHLHRLFASSLPDNSPEKAVNKKKRRDPHTYQQSFPSTKGGSLKEHTCTQECSQIPEVVVVAIPSVHVSSEPLLDSSKAEAESQGLDESPPSGTHPPFPLPSECTSDRGAFSVSSQKRVEDIHAAPSEDRRSSEQNSGLGGGSKQSRPSASCRYLFEQMESLESRLREVSGVREEEGENETLDRMFEFPLVLDGFSFLSALASSGQSSVCVSQTHLHSRDDLHTPRADRQSCRSTVDELCEPSAKRLEEHQEFHPNSIRRSVGTAIEGRRAEGGLEEMNIPCGRVHLEGGDGETCRAQEEARHSVDRKFLTEAVEFRDARAEAAFLLSALKREGDSEGYHEASTSSASLPSEGVPKKTEFRGLSKGNSNSFRENGRRKAGRGQKRDEAGSRKSRGGFLESEFSFGSAGPFSFEIALRMQRKYGIPLDLLYGARAWGALLGVVLEAEGVLEIAGEEEVKSGGEDESVGPAVWQKEGGGSYRKLSSEEARSVFRSPESTVLYVHSGGTEGNDSLTRKARRQLGDKKWKNEWNVLLTNS</sequence>
<feature type="region of interest" description="Disordered" evidence="3">
    <location>
        <begin position="570"/>
        <end position="605"/>
    </location>
</feature>
<feature type="signal peptide" evidence="4">
    <location>
        <begin position="1"/>
        <end position="17"/>
    </location>
</feature>
<feature type="region of interest" description="Disordered" evidence="3">
    <location>
        <begin position="513"/>
        <end position="541"/>
    </location>
</feature>
<evidence type="ECO:0000256" key="3">
    <source>
        <dbReference type="SAM" id="MobiDB-lite"/>
    </source>
</evidence>
<feature type="compositionally biased region" description="Basic and acidic residues" evidence="3">
    <location>
        <begin position="335"/>
        <end position="354"/>
    </location>
</feature>
<evidence type="ECO:0000256" key="2">
    <source>
        <dbReference type="ARBA" id="ARBA00022898"/>
    </source>
</evidence>
<name>A0A0G4HU72_9ALVE</name>
<organism evidence="5">
    <name type="scientific">Chromera velia CCMP2878</name>
    <dbReference type="NCBI Taxonomy" id="1169474"/>
    <lineage>
        <taxon>Eukaryota</taxon>
        <taxon>Sar</taxon>
        <taxon>Alveolata</taxon>
        <taxon>Colpodellida</taxon>
        <taxon>Chromeraceae</taxon>
        <taxon>Chromera</taxon>
    </lineage>
</organism>
<feature type="region of interest" description="Disordered" evidence="3">
    <location>
        <begin position="334"/>
        <end position="363"/>
    </location>
</feature>
<reference evidence="5" key="1">
    <citation type="submission" date="2014-11" db="EMBL/GenBank/DDBJ databases">
        <authorList>
            <person name="Otto D Thomas"/>
            <person name="Naeem Raeece"/>
        </authorList>
    </citation>
    <scope>NUCLEOTIDE SEQUENCE</scope>
</reference>
<dbReference type="EMBL" id="CDMZ01003900">
    <property type="protein sequence ID" value="CEM47980.1"/>
    <property type="molecule type" value="Genomic_DNA"/>
</dbReference>
<protein>
    <submittedName>
        <fullName evidence="5">Uncharacterized protein</fullName>
    </submittedName>
</protein>
<proteinExistence type="predicted"/>
<feature type="region of interest" description="Disordered" evidence="3">
    <location>
        <begin position="634"/>
        <end position="711"/>
    </location>
</feature>
<feature type="compositionally biased region" description="Basic and acidic residues" evidence="3">
    <location>
        <begin position="443"/>
        <end position="488"/>
    </location>
</feature>
<dbReference type="InterPro" id="IPR027278">
    <property type="entry name" value="ACCD_DCysDesulf"/>
</dbReference>
<feature type="compositionally biased region" description="Basic and acidic residues" evidence="3">
    <location>
        <begin position="394"/>
        <end position="406"/>
    </location>
</feature>
<feature type="compositionally biased region" description="Basic and acidic residues" evidence="3">
    <location>
        <begin position="234"/>
        <end position="243"/>
    </location>
</feature>
<dbReference type="PANTHER" id="PTHR43780:SF2">
    <property type="entry name" value="1-AMINOCYCLOPROPANE-1-CARBOXYLATE DEAMINASE-RELATED"/>
    <property type="match status" value="1"/>
</dbReference>
<evidence type="ECO:0000256" key="4">
    <source>
        <dbReference type="SAM" id="SignalP"/>
    </source>
</evidence>
<feature type="region of interest" description="Disordered" evidence="3">
    <location>
        <begin position="443"/>
        <end position="501"/>
    </location>
</feature>
<accession>A0A0G4HU72</accession>
<keyword evidence="2" id="KW-0663">Pyridoxal phosphate</keyword>
<evidence type="ECO:0000256" key="1">
    <source>
        <dbReference type="ARBA" id="ARBA00001933"/>
    </source>
</evidence>
<feature type="region of interest" description="Disordered" evidence="3">
    <location>
        <begin position="377"/>
        <end position="406"/>
    </location>
</feature>
<feature type="region of interest" description="Disordered" evidence="3">
    <location>
        <begin position="899"/>
        <end position="954"/>
    </location>
</feature>
<dbReference type="PANTHER" id="PTHR43780">
    <property type="entry name" value="1-AMINOCYCLOPROPANE-1-CARBOXYLATE DEAMINASE-RELATED"/>
    <property type="match status" value="1"/>
</dbReference>
<feature type="compositionally biased region" description="Polar residues" evidence="3">
    <location>
        <begin position="591"/>
        <end position="601"/>
    </location>
</feature>
<feature type="chain" id="PRO_5005192218" evidence="4">
    <location>
        <begin position="18"/>
        <end position="1097"/>
    </location>
</feature>
<comment type="cofactor">
    <cofactor evidence="1">
        <name>pyridoxal 5'-phosphate</name>
        <dbReference type="ChEBI" id="CHEBI:597326"/>
    </cofactor>
</comment>
<dbReference type="AlphaFoldDB" id="A0A0G4HU72"/>
<gene>
    <name evidence="5" type="ORF">Cvel_31765</name>
</gene>